<dbReference type="AlphaFoldDB" id="A0A261F243"/>
<name>A0A261F243_9BIFI</name>
<gene>
    <name evidence="1" type="ORF">ALMA_1470</name>
</gene>
<organism evidence="1 2">
    <name type="scientific">Alloscardovia macacae</name>
    <dbReference type="NCBI Taxonomy" id="1160091"/>
    <lineage>
        <taxon>Bacteria</taxon>
        <taxon>Bacillati</taxon>
        <taxon>Actinomycetota</taxon>
        <taxon>Actinomycetes</taxon>
        <taxon>Bifidobacteriales</taxon>
        <taxon>Bifidobacteriaceae</taxon>
        <taxon>Alloscardovia</taxon>
    </lineage>
</organism>
<dbReference type="Proteomes" id="UP000243657">
    <property type="component" value="Unassembled WGS sequence"/>
</dbReference>
<reference evidence="1 2" key="1">
    <citation type="journal article" date="2017" name="BMC Genomics">
        <title>Comparative genomic and phylogenomic analyses of the Bifidobacteriaceae family.</title>
        <authorList>
            <person name="Lugli G.A."/>
            <person name="Milani C."/>
            <person name="Turroni F."/>
            <person name="Duranti S."/>
            <person name="Mancabelli L."/>
            <person name="Mangifesta M."/>
            <person name="Ferrario C."/>
            <person name="Modesto M."/>
            <person name="Mattarelli P."/>
            <person name="Jiri K."/>
            <person name="van Sinderen D."/>
            <person name="Ventura M."/>
        </authorList>
    </citation>
    <scope>NUCLEOTIDE SEQUENCE [LARGE SCALE GENOMIC DNA]</scope>
    <source>
        <strain evidence="1 2">DSM 24762</strain>
    </source>
</reference>
<dbReference type="EMBL" id="MWWT01000009">
    <property type="protein sequence ID" value="OZG53168.1"/>
    <property type="molecule type" value="Genomic_DNA"/>
</dbReference>
<evidence type="ECO:0000313" key="2">
    <source>
        <dbReference type="Proteomes" id="UP000243657"/>
    </source>
</evidence>
<evidence type="ECO:0000313" key="1">
    <source>
        <dbReference type="EMBL" id="OZG53168.1"/>
    </source>
</evidence>
<protein>
    <submittedName>
        <fullName evidence="1">Uncharacterized protein</fullName>
    </submittedName>
</protein>
<accession>A0A261F243</accession>
<comment type="caution">
    <text evidence="1">The sequence shown here is derived from an EMBL/GenBank/DDBJ whole genome shotgun (WGS) entry which is preliminary data.</text>
</comment>
<keyword evidence="2" id="KW-1185">Reference proteome</keyword>
<sequence>MIQTDDMTREYKNYVELTRLDDKQERACARRKVRKGLLCEPMLGWFITAEAWTALPKDRQIVEKIRAAAVTHPNEILSGVSAAAILGAILWPRFHRHVHFATDEHTSTRNGKMNVYVRHYVKDCRKDLYKRATLNPVSAEKLLTYDSSYMYWLYKRISDVAGIVCGFLVTSPLQTMLDVVRQIEFEFALAVCDTLARLYHITREQIDEFLTKRARCRGIDYVRYVLGFIRTDSDNGGESFARARMIKAGFEIPELQVSVRNPFYSSQRDNNPTLQNTKTVRVDFMWKVPGSDGRTRCVAAEMDGRDKYTDARMLVDSGAQDGLDVLLRQHDREGALTLLGMTVLRFQFREAYEKNGESMILKLHRCGIPMVSSQEQDERRKWLIEYPQKHRLKFE</sequence>
<proteinExistence type="predicted"/>